<keyword evidence="7" id="KW-1185">Reference proteome</keyword>
<dbReference type="Proteomes" id="UP000252357">
    <property type="component" value="Unassembled WGS sequence"/>
</dbReference>
<evidence type="ECO:0000256" key="2">
    <source>
        <dbReference type="ARBA" id="ARBA00022692"/>
    </source>
</evidence>
<evidence type="ECO:0000313" key="7">
    <source>
        <dbReference type="Proteomes" id="UP000252357"/>
    </source>
</evidence>
<dbReference type="InterPro" id="IPR006008">
    <property type="entry name" value="YciB"/>
</dbReference>
<dbReference type="PANTHER" id="PTHR36917:SF1">
    <property type="entry name" value="INNER MEMBRANE-SPANNING PROTEIN YCIB"/>
    <property type="match status" value="1"/>
</dbReference>
<accession>A0A368L7J7</accession>
<comment type="subcellular location">
    <subcellularLocation>
        <location evidence="5">Cell inner membrane</location>
        <topology evidence="5">Multi-pass membrane protein</topology>
    </subcellularLocation>
</comment>
<proteinExistence type="inferred from homology"/>
<comment type="caution">
    <text evidence="6">The sequence shown here is derived from an EMBL/GenBank/DDBJ whole genome shotgun (WGS) entry which is preliminary data.</text>
</comment>
<keyword evidence="1 5" id="KW-1003">Cell membrane</keyword>
<dbReference type="RefSeq" id="WP_114401789.1">
    <property type="nucleotide sequence ID" value="NZ_QPGB01000001.1"/>
</dbReference>
<dbReference type="Pfam" id="PF04279">
    <property type="entry name" value="IspA"/>
    <property type="match status" value="1"/>
</dbReference>
<dbReference type="AlphaFoldDB" id="A0A368L7J7"/>
<feature type="transmembrane region" description="Helical" evidence="5">
    <location>
        <begin position="150"/>
        <end position="169"/>
    </location>
</feature>
<keyword evidence="5" id="KW-0997">Cell inner membrane</keyword>
<protein>
    <recommendedName>
        <fullName evidence="5">Inner membrane-spanning protein YciB</fullName>
    </recommendedName>
</protein>
<evidence type="ECO:0000256" key="4">
    <source>
        <dbReference type="ARBA" id="ARBA00023136"/>
    </source>
</evidence>
<organism evidence="6 7">
    <name type="scientific">Parvibium lacunae</name>
    <dbReference type="NCBI Taxonomy" id="1888893"/>
    <lineage>
        <taxon>Bacteria</taxon>
        <taxon>Pseudomonadati</taxon>
        <taxon>Pseudomonadota</taxon>
        <taxon>Betaproteobacteria</taxon>
        <taxon>Burkholderiales</taxon>
        <taxon>Alcaligenaceae</taxon>
        <taxon>Parvibium</taxon>
    </lineage>
</organism>
<evidence type="ECO:0000313" key="6">
    <source>
        <dbReference type="EMBL" id="RCS59640.1"/>
    </source>
</evidence>
<comment type="similarity">
    <text evidence="5">Belongs to the YciB family.</text>
</comment>
<gene>
    <name evidence="5" type="primary">yciB</name>
    <name evidence="6" type="ORF">DU000_02725</name>
</gene>
<evidence type="ECO:0000256" key="5">
    <source>
        <dbReference type="HAMAP-Rule" id="MF_00189"/>
    </source>
</evidence>
<reference evidence="6 7" key="1">
    <citation type="journal article" date="2018" name="Int. J. Syst. Evol. Microbiol.">
        <title>Parvibium lacunae gen. nov., sp. nov., a new member of the family Alcaligenaceae isolated from a freshwater pond.</title>
        <authorList>
            <person name="Chen W.M."/>
            <person name="Xie P.B."/>
            <person name="Hsu M.Y."/>
            <person name="Sheu S.Y."/>
        </authorList>
    </citation>
    <scope>NUCLEOTIDE SEQUENCE [LARGE SCALE GENOMIC DNA]</scope>
    <source>
        <strain evidence="6 7">KMB9</strain>
    </source>
</reference>
<keyword evidence="3 5" id="KW-1133">Transmembrane helix</keyword>
<dbReference type="PANTHER" id="PTHR36917">
    <property type="entry name" value="INTRACELLULAR SEPTATION PROTEIN A-RELATED"/>
    <property type="match status" value="1"/>
</dbReference>
<dbReference type="GO" id="GO:0005886">
    <property type="term" value="C:plasma membrane"/>
    <property type="evidence" value="ECO:0007669"/>
    <property type="project" value="UniProtKB-SubCell"/>
</dbReference>
<comment type="function">
    <text evidence="5">Plays a role in cell envelope biogenesis, maintenance of cell envelope integrity and membrane homeostasis.</text>
</comment>
<dbReference type="OrthoDB" id="9788219at2"/>
<dbReference type="HAMAP" id="MF_00189">
    <property type="entry name" value="YciB"/>
    <property type="match status" value="1"/>
</dbReference>
<dbReference type="NCBIfam" id="NF001325">
    <property type="entry name" value="PRK00259.1-3"/>
    <property type="match status" value="1"/>
</dbReference>
<sequence length="217" mass="24249">MKLLFDFLPIVLFFAAFKWAEKAPTEAATFATDWLGPWVAEGVISPQEAPILLATALAIVVTIGQVSYLLLRQRRVEPMLWISLILITVFGGATIWLHSETFIKWKPTVLYGLFAFILLSGRLFGRNYVQQLMGAQLSLPQAVWDRLCTLWIGFFTVMAALNLWVASVFSTDTWVNFKLFGGIGLLLAFAIGQGLYLNRYLSDAANVSPAPLKKDQE</sequence>
<name>A0A368L7J7_9BURK</name>
<feature type="transmembrane region" description="Helical" evidence="5">
    <location>
        <begin position="78"/>
        <end position="97"/>
    </location>
</feature>
<feature type="transmembrane region" description="Helical" evidence="5">
    <location>
        <begin position="51"/>
        <end position="71"/>
    </location>
</feature>
<feature type="transmembrane region" description="Helical" evidence="5">
    <location>
        <begin position="109"/>
        <end position="129"/>
    </location>
</feature>
<evidence type="ECO:0000256" key="1">
    <source>
        <dbReference type="ARBA" id="ARBA00022475"/>
    </source>
</evidence>
<feature type="transmembrane region" description="Helical" evidence="5">
    <location>
        <begin position="175"/>
        <end position="197"/>
    </location>
</feature>
<keyword evidence="2 5" id="KW-0812">Transmembrane</keyword>
<keyword evidence="4 5" id="KW-0472">Membrane</keyword>
<dbReference type="EMBL" id="QPGB01000001">
    <property type="protein sequence ID" value="RCS59640.1"/>
    <property type="molecule type" value="Genomic_DNA"/>
</dbReference>
<evidence type="ECO:0000256" key="3">
    <source>
        <dbReference type="ARBA" id="ARBA00022989"/>
    </source>
</evidence>